<protein>
    <submittedName>
        <fullName evidence="1">Uncharacterized protein</fullName>
    </submittedName>
</protein>
<name>A0A819LYF0_9BILA</name>
<dbReference type="InterPro" id="IPR006740">
    <property type="entry name" value="DUF604"/>
</dbReference>
<reference evidence="1" key="1">
    <citation type="submission" date="2021-02" db="EMBL/GenBank/DDBJ databases">
        <authorList>
            <person name="Nowell W R."/>
        </authorList>
    </citation>
    <scope>NUCLEOTIDE SEQUENCE</scope>
</reference>
<dbReference type="Proteomes" id="UP000663868">
    <property type="component" value="Unassembled WGS sequence"/>
</dbReference>
<organism evidence="1 2">
    <name type="scientific">Adineta steineri</name>
    <dbReference type="NCBI Taxonomy" id="433720"/>
    <lineage>
        <taxon>Eukaryota</taxon>
        <taxon>Metazoa</taxon>
        <taxon>Spiralia</taxon>
        <taxon>Gnathifera</taxon>
        <taxon>Rotifera</taxon>
        <taxon>Eurotatoria</taxon>
        <taxon>Bdelloidea</taxon>
        <taxon>Adinetida</taxon>
        <taxon>Adinetidae</taxon>
        <taxon>Adineta</taxon>
    </lineage>
</organism>
<evidence type="ECO:0000313" key="2">
    <source>
        <dbReference type="Proteomes" id="UP000663868"/>
    </source>
</evidence>
<dbReference type="Gene3D" id="3.90.550.50">
    <property type="match status" value="1"/>
</dbReference>
<evidence type="ECO:0000313" key="1">
    <source>
        <dbReference type="EMBL" id="CAF3969746.1"/>
    </source>
</evidence>
<sequence>MEIPGVQRNPENPIEISGVRGVSDKISQVQRHGVYFAYGGGGIVLSRPLALLFSTYTKKCKQYLNMFGGDEMIGKCVMKYSVWQYAVRDDNPNYSVCCLCSDNKRISTHNGSTTTLRKQLILKHNKADLVLSHIKRQRNKMLLNPIKKQELHQ</sequence>
<gene>
    <name evidence="1" type="ORF">KXQ929_LOCUS26701</name>
</gene>
<proteinExistence type="predicted"/>
<dbReference type="EMBL" id="CAJOBB010002448">
    <property type="protein sequence ID" value="CAF3969746.1"/>
    <property type="molecule type" value="Genomic_DNA"/>
</dbReference>
<dbReference type="AlphaFoldDB" id="A0A819LYF0"/>
<comment type="caution">
    <text evidence="1">The sequence shown here is derived from an EMBL/GenBank/DDBJ whole genome shotgun (WGS) entry which is preliminary data.</text>
</comment>
<accession>A0A819LYF0</accession>
<dbReference type="Pfam" id="PF04646">
    <property type="entry name" value="DUF604"/>
    <property type="match status" value="1"/>
</dbReference>
<feature type="non-terminal residue" evidence="1">
    <location>
        <position position="1"/>
    </location>
</feature>